<evidence type="ECO:0000256" key="4">
    <source>
        <dbReference type="ARBA" id="ARBA00023136"/>
    </source>
</evidence>
<dbReference type="InterPro" id="IPR032808">
    <property type="entry name" value="DoxX"/>
</dbReference>
<name>A0A3N0CLM7_9ACTN</name>
<comment type="subcellular location">
    <subcellularLocation>
        <location evidence="1">Membrane</location>
        <topology evidence="1">Multi-pass membrane protein</topology>
    </subcellularLocation>
</comment>
<feature type="transmembrane region" description="Helical" evidence="5">
    <location>
        <begin position="74"/>
        <end position="94"/>
    </location>
</feature>
<evidence type="ECO:0000256" key="1">
    <source>
        <dbReference type="ARBA" id="ARBA00004141"/>
    </source>
</evidence>
<evidence type="ECO:0000256" key="3">
    <source>
        <dbReference type="ARBA" id="ARBA00022989"/>
    </source>
</evidence>
<reference evidence="6 7" key="1">
    <citation type="submission" date="2018-11" db="EMBL/GenBank/DDBJ databases">
        <authorList>
            <person name="Li F."/>
        </authorList>
    </citation>
    <scope>NUCLEOTIDE SEQUENCE [LARGE SCALE GENOMIC DNA]</scope>
    <source>
        <strain evidence="6 7">Gsoil 097</strain>
    </source>
</reference>
<evidence type="ECO:0000256" key="2">
    <source>
        <dbReference type="ARBA" id="ARBA00022692"/>
    </source>
</evidence>
<evidence type="ECO:0000313" key="7">
    <source>
        <dbReference type="Proteomes" id="UP000267128"/>
    </source>
</evidence>
<evidence type="ECO:0000313" key="6">
    <source>
        <dbReference type="EMBL" id="RNL64375.1"/>
    </source>
</evidence>
<accession>A0A3N0CLM7</accession>
<feature type="transmembrane region" description="Helical" evidence="5">
    <location>
        <begin position="106"/>
        <end position="127"/>
    </location>
</feature>
<keyword evidence="2 5" id="KW-0812">Transmembrane</keyword>
<keyword evidence="4 5" id="KW-0472">Membrane</keyword>
<organism evidence="6 7">
    <name type="scientific">Nocardioides marmoriginsengisoli</name>
    <dbReference type="NCBI Taxonomy" id="661483"/>
    <lineage>
        <taxon>Bacteria</taxon>
        <taxon>Bacillati</taxon>
        <taxon>Actinomycetota</taxon>
        <taxon>Actinomycetes</taxon>
        <taxon>Propionibacteriales</taxon>
        <taxon>Nocardioidaceae</taxon>
        <taxon>Nocardioides</taxon>
    </lineage>
</organism>
<gene>
    <name evidence="6" type="ORF">EFK50_07565</name>
</gene>
<proteinExistence type="predicted"/>
<dbReference type="OrthoDB" id="3790625at2"/>
<protein>
    <submittedName>
        <fullName evidence="6">DoxX family protein</fullName>
    </submittedName>
</protein>
<dbReference type="Pfam" id="PF13564">
    <property type="entry name" value="DoxX_2"/>
    <property type="match status" value="1"/>
</dbReference>
<keyword evidence="3 5" id="KW-1133">Transmembrane helix</keyword>
<dbReference type="AlphaFoldDB" id="A0A3N0CLM7"/>
<feature type="transmembrane region" description="Helical" evidence="5">
    <location>
        <begin position="43"/>
        <end position="62"/>
    </location>
</feature>
<sequence length="128" mass="13302">MNVAVWIVSGLLAAAYLMAGLTKSTQPIASMREKMGWVDDFSVGTVRFIGVAELLGALGLILPKLTDVVDDRAGVEGTLTGLAATGLVAVQVLAMPVHLKRGETSALPINLVLGLLAAFVAAARFGWL</sequence>
<keyword evidence="7" id="KW-1185">Reference proteome</keyword>
<comment type="caution">
    <text evidence="6">The sequence shown here is derived from an EMBL/GenBank/DDBJ whole genome shotgun (WGS) entry which is preliminary data.</text>
</comment>
<evidence type="ECO:0000256" key="5">
    <source>
        <dbReference type="SAM" id="Phobius"/>
    </source>
</evidence>
<dbReference type="RefSeq" id="WP_123226951.1">
    <property type="nucleotide sequence ID" value="NZ_RJSE01000005.1"/>
</dbReference>
<dbReference type="EMBL" id="RJSE01000005">
    <property type="protein sequence ID" value="RNL64375.1"/>
    <property type="molecule type" value="Genomic_DNA"/>
</dbReference>
<dbReference type="Proteomes" id="UP000267128">
    <property type="component" value="Unassembled WGS sequence"/>
</dbReference>
<dbReference type="GO" id="GO:0016020">
    <property type="term" value="C:membrane"/>
    <property type="evidence" value="ECO:0007669"/>
    <property type="project" value="UniProtKB-SubCell"/>
</dbReference>